<dbReference type="Proteomes" id="UP001055439">
    <property type="component" value="Chromosome 8"/>
</dbReference>
<evidence type="ECO:0000313" key="1">
    <source>
        <dbReference type="EMBL" id="URE22348.1"/>
    </source>
</evidence>
<proteinExistence type="predicted"/>
<reference evidence="1" key="1">
    <citation type="submission" date="2022-05" db="EMBL/GenBank/DDBJ databases">
        <title>The Musa troglodytarum L. genome provides insights into the mechanism of non-climacteric behaviour and enrichment of carotenoids.</title>
        <authorList>
            <person name="Wang J."/>
        </authorList>
    </citation>
    <scope>NUCLEOTIDE SEQUENCE</scope>
    <source>
        <tissue evidence="1">Leaf</tissue>
    </source>
</reference>
<protein>
    <submittedName>
        <fullName evidence="1">Uncharacterized protein</fullName>
    </submittedName>
</protein>
<name>A0A9E7H072_9LILI</name>
<organism evidence="1 2">
    <name type="scientific">Musa troglodytarum</name>
    <name type="common">fe'i banana</name>
    <dbReference type="NCBI Taxonomy" id="320322"/>
    <lineage>
        <taxon>Eukaryota</taxon>
        <taxon>Viridiplantae</taxon>
        <taxon>Streptophyta</taxon>
        <taxon>Embryophyta</taxon>
        <taxon>Tracheophyta</taxon>
        <taxon>Spermatophyta</taxon>
        <taxon>Magnoliopsida</taxon>
        <taxon>Liliopsida</taxon>
        <taxon>Zingiberales</taxon>
        <taxon>Musaceae</taxon>
        <taxon>Musa</taxon>
    </lineage>
</organism>
<evidence type="ECO:0000313" key="2">
    <source>
        <dbReference type="Proteomes" id="UP001055439"/>
    </source>
</evidence>
<dbReference type="EMBL" id="CP097510">
    <property type="protein sequence ID" value="URE22348.1"/>
    <property type="molecule type" value="Genomic_DNA"/>
</dbReference>
<keyword evidence="2" id="KW-1185">Reference proteome</keyword>
<gene>
    <name evidence="1" type="ORF">MUK42_06090</name>
</gene>
<dbReference type="EMBL" id="CP097510">
    <property type="protein sequence ID" value="URE22344.1"/>
    <property type="molecule type" value="Genomic_DNA"/>
</dbReference>
<dbReference type="AlphaFoldDB" id="A0A9E7H072"/>
<dbReference type="OrthoDB" id="69229at2759"/>
<accession>A0A9E7H072</accession>
<sequence>MWMDVAWQKDNSGSHQAHPYMTAGVFTKDCFLGNPFCSLATIIVPEGEEGMHQKNVFSSVDLLHPNARQRQLLAKIEEEDDNVLFPIWSSPLSSGRLDEKEANGGL</sequence>